<proteinExistence type="predicted"/>
<dbReference type="EMBL" id="CP020559">
    <property type="protein sequence ID" value="ARE85993.1"/>
    <property type="molecule type" value="Genomic_DNA"/>
</dbReference>
<reference evidence="3 5" key="2">
    <citation type="submission" date="2017-03" db="EMBL/GenBank/DDBJ databases">
        <title>Complete sequence of Clostridium formicaceticum DSM 92.</title>
        <authorList>
            <person name="Poehlein A."/>
            <person name="Karl M."/>
            <person name="Bengelsdorf F.R."/>
            <person name="Duerre P."/>
            <person name="Daniel R."/>
        </authorList>
    </citation>
    <scope>NUCLEOTIDE SEQUENCE [LARGE SCALE GENOMIC DNA]</scope>
    <source>
        <strain evidence="3 5">DSM 92</strain>
    </source>
</reference>
<keyword evidence="1" id="KW-0732">Signal</keyword>
<protein>
    <recommendedName>
        <fullName evidence="6">Copper amine oxidase-like N-terminal domain-containing protein</fullName>
    </recommendedName>
</protein>
<dbReference type="EMBL" id="CP017603">
    <property type="protein sequence ID" value="AOY75677.1"/>
    <property type="molecule type" value="Genomic_DNA"/>
</dbReference>
<keyword evidence="4" id="KW-1185">Reference proteome</keyword>
<evidence type="ECO:0000313" key="5">
    <source>
        <dbReference type="Proteomes" id="UP000192478"/>
    </source>
</evidence>
<dbReference type="AlphaFoldDB" id="A0AAC9WET9"/>
<dbReference type="RefSeq" id="WP_070965849.1">
    <property type="nucleotide sequence ID" value="NZ_CP017603.1"/>
</dbReference>
<evidence type="ECO:0000313" key="2">
    <source>
        <dbReference type="EMBL" id="AOY75677.1"/>
    </source>
</evidence>
<feature type="signal peptide" evidence="1">
    <location>
        <begin position="1"/>
        <end position="23"/>
    </location>
</feature>
<evidence type="ECO:0008006" key="6">
    <source>
        <dbReference type="Google" id="ProtNLM"/>
    </source>
</evidence>
<organism evidence="3 5">
    <name type="scientific">Clostridium formicaceticum</name>
    <dbReference type="NCBI Taxonomy" id="1497"/>
    <lineage>
        <taxon>Bacteria</taxon>
        <taxon>Bacillati</taxon>
        <taxon>Bacillota</taxon>
        <taxon>Clostridia</taxon>
        <taxon>Eubacteriales</taxon>
        <taxon>Clostridiaceae</taxon>
        <taxon>Clostridium</taxon>
    </lineage>
</organism>
<accession>A0AAC9WET9</accession>
<dbReference type="KEGG" id="cfm:BJL90_07075"/>
<evidence type="ECO:0000313" key="3">
    <source>
        <dbReference type="EMBL" id="ARE85993.1"/>
    </source>
</evidence>
<dbReference type="Proteomes" id="UP000192478">
    <property type="component" value="Chromosome"/>
</dbReference>
<evidence type="ECO:0000256" key="1">
    <source>
        <dbReference type="SAM" id="SignalP"/>
    </source>
</evidence>
<name>A0AAC9WET9_9CLOT</name>
<gene>
    <name evidence="2" type="ORF">BJL90_07075</name>
    <name evidence="3" type="ORF">CLFO_03090</name>
</gene>
<feature type="chain" id="PRO_5042009649" description="Copper amine oxidase-like N-terminal domain-containing protein" evidence="1">
    <location>
        <begin position="24"/>
        <end position="394"/>
    </location>
</feature>
<sequence length="394" mass="44201">MKKVLVVMLLVASMLTMVGFAPAEASYWEELKTMYEWDAMEGDVTLNLTVVVPPDLDQQYKVHMYSETNLKDFISYTEMHIEDVAGLQHIPTIKAYTQGSNLYINREAMLALLAAMGKEEALDIPEAYVMLQSNQNNMDMNANILKDMIAFIEEMDLGIDLGMTQEGNVYTLTLESDELIDLLDAYIQYVITNIDQLPAGFMPPEATLTEEEKQEVLQSYNTFLAPHKEMAKAFIQGSFYHQVSTFEDDAYNEKATLAIKTPMGQVDMESTSTSKRLTSSNIQLPTSVMTITEEELTHLLTGGLTQTSAETSNMELKAVIGLEGDYVKLAEEVEAGKLQLHLVNKRAHITMADASKLLDLEIAASEDLLAIKDLENYGFYVIWQDATNTIEIYQ</sequence>
<reference evidence="2 4" key="1">
    <citation type="submission" date="2016-10" db="EMBL/GenBank/DDBJ databases">
        <title>Complete Genome Sequence of Acetogen Clostridium formicoaceticum ATCC 27076.</title>
        <authorList>
            <person name="Bao T."/>
            <person name="Cheng C."/>
            <person name="Zhao J."/>
            <person name="Yang S.-T."/>
            <person name="Wang J."/>
            <person name="Wang M."/>
        </authorList>
    </citation>
    <scope>NUCLEOTIDE SEQUENCE [LARGE SCALE GENOMIC DNA]</scope>
    <source>
        <strain evidence="2 4">ATCC 27076</strain>
    </source>
</reference>
<dbReference type="Proteomes" id="UP000177894">
    <property type="component" value="Chromosome"/>
</dbReference>
<evidence type="ECO:0000313" key="4">
    <source>
        <dbReference type="Proteomes" id="UP000177894"/>
    </source>
</evidence>